<feature type="domain" description="Calcineurin-like phosphoesterase" evidence="1">
    <location>
        <begin position="52"/>
        <end position="234"/>
    </location>
</feature>
<sequence length="322" mass="35519">MFPSLHPPASPFDPPSTISVILASPLRFLLRLTHRILTSLRSSPTPPAHPLRVVCISDTHTLTQPIPDGDILIHAGDLTNAGTVAELQSQINWLRSLPHAHKIAIAGNHDTYLDPRSRRTLAPGDQEGQLEWGDVKYLQYTSTKLRISTAGGVRILKVYGAPPIPACGGPEFAFQYPRGRDAWTDTVPADTDILVTHTPPKYHLDLPASLGCEWLLREVWRVKPALHVFGHVHAGAGREIVWWDEEQAAYERGCAAFGKGWIWDSVSVRGWMEFVRVFIFGVSGVVWDRVWGGEARGCMLVNAALTVNNSGKLGNEVQVVKI</sequence>
<dbReference type="SUPFAM" id="SSF56300">
    <property type="entry name" value="Metallo-dependent phosphatases"/>
    <property type="match status" value="1"/>
</dbReference>
<dbReference type="CDD" id="cd07379">
    <property type="entry name" value="MPP_239FB"/>
    <property type="match status" value="1"/>
</dbReference>
<evidence type="ECO:0000259" key="1">
    <source>
        <dbReference type="Pfam" id="PF00149"/>
    </source>
</evidence>
<protein>
    <recommendedName>
        <fullName evidence="1">Calcineurin-like phosphoesterase domain-containing protein</fullName>
    </recommendedName>
</protein>
<dbReference type="PANTHER" id="PTHR12905">
    <property type="entry name" value="METALLOPHOSPHOESTERASE"/>
    <property type="match status" value="1"/>
</dbReference>
<evidence type="ECO:0000313" key="3">
    <source>
        <dbReference type="Proteomes" id="UP001172684"/>
    </source>
</evidence>
<evidence type="ECO:0000313" key="2">
    <source>
        <dbReference type="EMBL" id="KAJ9668072.1"/>
    </source>
</evidence>
<dbReference type="EMBL" id="JAPDRL010000009">
    <property type="protein sequence ID" value="KAJ9668072.1"/>
    <property type="molecule type" value="Genomic_DNA"/>
</dbReference>
<comment type="caution">
    <text evidence="2">The sequence shown here is derived from an EMBL/GenBank/DDBJ whole genome shotgun (WGS) entry which is preliminary data.</text>
</comment>
<dbReference type="InterPro" id="IPR004843">
    <property type="entry name" value="Calcineurin-like_PHP"/>
</dbReference>
<keyword evidence="3" id="KW-1185">Reference proteome</keyword>
<dbReference type="InterPro" id="IPR029052">
    <property type="entry name" value="Metallo-depent_PP-like"/>
</dbReference>
<proteinExistence type="predicted"/>
<name>A0ABQ9P0D9_9PEZI</name>
<reference evidence="2" key="1">
    <citation type="submission" date="2022-10" db="EMBL/GenBank/DDBJ databases">
        <title>Culturing micro-colonial fungi from biological soil crusts in the Mojave desert and describing Neophaeococcomyces mojavensis, and introducing the new genera and species Taxawa tesnikishii.</title>
        <authorList>
            <person name="Kurbessoian T."/>
            <person name="Stajich J.E."/>
        </authorList>
    </citation>
    <scope>NUCLEOTIDE SEQUENCE</scope>
    <source>
        <strain evidence="2">TK_1</strain>
    </source>
</reference>
<dbReference type="Proteomes" id="UP001172684">
    <property type="component" value="Unassembled WGS sequence"/>
</dbReference>
<gene>
    <name evidence="2" type="ORF">H2201_001878</name>
</gene>
<dbReference type="InterPro" id="IPR051693">
    <property type="entry name" value="UPF0046_metallophosphoest"/>
</dbReference>
<accession>A0ABQ9P0D9</accession>
<organism evidence="2 3">
    <name type="scientific">Coniosporium apollinis</name>
    <dbReference type="NCBI Taxonomy" id="61459"/>
    <lineage>
        <taxon>Eukaryota</taxon>
        <taxon>Fungi</taxon>
        <taxon>Dikarya</taxon>
        <taxon>Ascomycota</taxon>
        <taxon>Pezizomycotina</taxon>
        <taxon>Dothideomycetes</taxon>
        <taxon>Dothideomycetes incertae sedis</taxon>
        <taxon>Coniosporium</taxon>
    </lineage>
</organism>
<dbReference type="Pfam" id="PF00149">
    <property type="entry name" value="Metallophos"/>
    <property type="match status" value="1"/>
</dbReference>
<dbReference type="Gene3D" id="3.60.21.10">
    <property type="match status" value="1"/>
</dbReference>
<dbReference type="PANTHER" id="PTHR12905:SF18">
    <property type="entry name" value="ESTER HYDROLASE, PUTATIVE (AFU_ORTHOLOGUE AFUA_4G03130)-RELATED"/>
    <property type="match status" value="1"/>
</dbReference>